<keyword evidence="2" id="KW-1185">Reference proteome</keyword>
<dbReference type="GeneID" id="111478517"/>
<proteinExistence type="predicted"/>
<keyword evidence="1" id="KW-0812">Transmembrane</keyword>
<organism evidence="2 3">
    <name type="scientific">Cucurbita maxima</name>
    <name type="common">Pumpkin</name>
    <name type="synonym">Winter squash</name>
    <dbReference type="NCBI Taxonomy" id="3661"/>
    <lineage>
        <taxon>Eukaryota</taxon>
        <taxon>Viridiplantae</taxon>
        <taxon>Streptophyta</taxon>
        <taxon>Embryophyta</taxon>
        <taxon>Tracheophyta</taxon>
        <taxon>Spermatophyta</taxon>
        <taxon>Magnoliopsida</taxon>
        <taxon>eudicotyledons</taxon>
        <taxon>Gunneridae</taxon>
        <taxon>Pentapetalae</taxon>
        <taxon>rosids</taxon>
        <taxon>fabids</taxon>
        <taxon>Cucurbitales</taxon>
        <taxon>Cucurbitaceae</taxon>
        <taxon>Cucurbiteae</taxon>
        <taxon>Cucurbita</taxon>
    </lineage>
</organism>
<keyword evidence="1" id="KW-0472">Membrane</keyword>
<evidence type="ECO:0000256" key="1">
    <source>
        <dbReference type="SAM" id="Phobius"/>
    </source>
</evidence>
<name>A0A6J1ITJ3_CUCMA</name>
<dbReference type="Proteomes" id="UP000504608">
    <property type="component" value="Unplaced"/>
</dbReference>
<gene>
    <name evidence="3" type="primary">LOC111478517</name>
</gene>
<evidence type="ECO:0000313" key="2">
    <source>
        <dbReference type="Proteomes" id="UP000504608"/>
    </source>
</evidence>
<sequence length="105" mass="11806">MCLESVEESVLRLLAIAVAAHGINPNILMLYHGVPAVLIISHVIQTLTMTEQDVIILQVFVLRFFCFLLIFYSCKNDTIVDEDLSLNDATKLSIISTLSWRKGRV</sequence>
<dbReference type="KEGG" id="cmax:111478517"/>
<protein>
    <submittedName>
        <fullName evidence="3">Uncharacterized protein LOC111478517 isoform X1</fullName>
    </submittedName>
</protein>
<evidence type="ECO:0000313" key="3">
    <source>
        <dbReference type="RefSeq" id="XP_022978578.1"/>
    </source>
</evidence>
<dbReference type="RefSeq" id="XP_022978578.1">
    <property type="nucleotide sequence ID" value="XM_023122810.1"/>
</dbReference>
<reference evidence="3" key="1">
    <citation type="submission" date="2025-08" db="UniProtKB">
        <authorList>
            <consortium name="RefSeq"/>
        </authorList>
    </citation>
    <scope>IDENTIFICATION</scope>
    <source>
        <tissue evidence="3">Young leaves</tissue>
    </source>
</reference>
<dbReference type="AlphaFoldDB" id="A0A6J1ITJ3"/>
<feature type="transmembrane region" description="Helical" evidence="1">
    <location>
        <begin position="54"/>
        <end position="72"/>
    </location>
</feature>
<keyword evidence="1" id="KW-1133">Transmembrane helix</keyword>
<accession>A0A6J1ITJ3</accession>